<proteinExistence type="predicted"/>
<comment type="caution">
    <text evidence="2">The sequence shown here is derived from an EMBL/GenBank/DDBJ whole genome shotgun (WGS) entry which is preliminary data.</text>
</comment>
<feature type="transmembrane region" description="Helical" evidence="1">
    <location>
        <begin position="116"/>
        <end position="137"/>
    </location>
</feature>
<accession>A0A837HTY1</accession>
<feature type="transmembrane region" description="Helical" evidence="1">
    <location>
        <begin position="6"/>
        <end position="24"/>
    </location>
</feature>
<evidence type="ECO:0000256" key="1">
    <source>
        <dbReference type="SAM" id="Phobius"/>
    </source>
</evidence>
<dbReference type="AlphaFoldDB" id="A0A837HTY1"/>
<name>A0A837HTY1_9BACT</name>
<organism evidence="2 3">
    <name type="scientific">Candidatus Yanofskybacteria bacterium GW2011_GWD1_39_16</name>
    <dbReference type="NCBI Taxonomy" id="1619030"/>
    <lineage>
        <taxon>Bacteria</taxon>
        <taxon>Candidatus Yanofskyibacteriota</taxon>
    </lineage>
</organism>
<dbReference type="Proteomes" id="UP000033996">
    <property type="component" value="Unassembled WGS sequence"/>
</dbReference>
<dbReference type="EMBL" id="LBWL01000026">
    <property type="protein sequence ID" value="KKR07378.1"/>
    <property type="molecule type" value="Genomic_DNA"/>
</dbReference>
<evidence type="ECO:0000313" key="2">
    <source>
        <dbReference type="EMBL" id="KKR07378.1"/>
    </source>
</evidence>
<feature type="transmembrane region" description="Helical" evidence="1">
    <location>
        <begin position="62"/>
        <end position="95"/>
    </location>
</feature>
<keyword evidence="1" id="KW-1133">Transmembrane helix</keyword>
<protein>
    <submittedName>
        <fullName evidence="2">Uncharacterized protein</fullName>
    </submittedName>
</protein>
<keyword evidence="1" id="KW-0472">Membrane</keyword>
<reference evidence="2 3" key="1">
    <citation type="journal article" date="2015" name="Nature">
        <title>rRNA introns, odd ribosomes, and small enigmatic genomes across a large radiation of phyla.</title>
        <authorList>
            <person name="Brown C.T."/>
            <person name="Hug L.A."/>
            <person name="Thomas B.C."/>
            <person name="Sharon I."/>
            <person name="Castelle C.J."/>
            <person name="Singh A."/>
            <person name="Wilkins M.J."/>
            <person name="Williams K.H."/>
            <person name="Banfield J.F."/>
        </authorList>
    </citation>
    <scope>NUCLEOTIDE SEQUENCE [LARGE SCALE GENOMIC DNA]</scope>
</reference>
<keyword evidence="1" id="KW-0812">Transmembrane</keyword>
<sequence length="258" mass="29602">MGIWMTVVAVFASGFWFYIDRWLNYSGALTYSNWNMLSLVFFVFLISAVSISLMLFKDKYVALAILGLAIFSQLIFFGFTLLNLLGLIIFLLSGYNARARLHNELDQRIKFKTSTIIRNSIKPLILGIFLVVSFSAYQSSALESVKKMDKVPSIGTTFVKELVHKMIGRDYNLDMRQTDQVIDQTIVETDKQINSMFSPYLHYAPPVLAFVLFLILYGLNWIFLWLSMLLCVGVIATLRMMKFITIEEKDVKAEMMVV</sequence>
<feature type="transmembrane region" description="Helical" evidence="1">
    <location>
        <begin position="36"/>
        <end position="56"/>
    </location>
</feature>
<gene>
    <name evidence="2" type="ORF">UT35_C0026G0004</name>
</gene>
<evidence type="ECO:0000313" key="3">
    <source>
        <dbReference type="Proteomes" id="UP000033996"/>
    </source>
</evidence>
<feature type="transmembrane region" description="Helical" evidence="1">
    <location>
        <begin position="207"/>
        <end position="236"/>
    </location>
</feature>